<keyword evidence="2" id="KW-0472">Membrane</keyword>
<feature type="compositionally biased region" description="Basic and acidic residues" evidence="1">
    <location>
        <begin position="178"/>
        <end position="190"/>
    </location>
</feature>
<dbReference type="OrthoDB" id="6606882at2759"/>
<keyword evidence="4" id="KW-1185">Reference proteome</keyword>
<feature type="transmembrane region" description="Helical" evidence="2">
    <location>
        <begin position="38"/>
        <end position="60"/>
    </location>
</feature>
<feature type="region of interest" description="Disordered" evidence="1">
    <location>
        <begin position="148"/>
        <end position="167"/>
    </location>
</feature>
<dbReference type="AlphaFoldDB" id="A0A0N1IGY7"/>
<organism evidence="3 4">
    <name type="scientific">Papilio machaon</name>
    <name type="common">Old World swallowtail butterfly</name>
    <dbReference type="NCBI Taxonomy" id="76193"/>
    <lineage>
        <taxon>Eukaryota</taxon>
        <taxon>Metazoa</taxon>
        <taxon>Ecdysozoa</taxon>
        <taxon>Arthropoda</taxon>
        <taxon>Hexapoda</taxon>
        <taxon>Insecta</taxon>
        <taxon>Pterygota</taxon>
        <taxon>Neoptera</taxon>
        <taxon>Endopterygota</taxon>
        <taxon>Lepidoptera</taxon>
        <taxon>Glossata</taxon>
        <taxon>Ditrysia</taxon>
        <taxon>Papilionoidea</taxon>
        <taxon>Papilionidae</taxon>
        <taxon>Papilioninae</taxon>
        <taxon>Papilio</taxon>
    </lineage>
</organism>
<sequence>MATVFDSPFIRQRLHRLRHRDFDLDEDQRFGRCDCTSYSYFVLSMVLFSVGTVITVLALGDTDGYILSNLGHMWLVGPIFICSGMMVAVKSMLYLRRKSVIQMLLHQRAIIRDMAAVQAEQAFGGQVPRTASSATLPPSYDALIASATTSKPQPSGSEPPPPTYDEAMCLIDDEKLRMENRIEHSAKQETSDQTSSINNDINFKP</sequence>
<feature type="region of interest" description="Disordered" evidence="1">
    <location>
        <begin position="178"/>
        <end position="205"/>
    </location>
</feature>
<protein>
    <submittedName>
        <fullName evidence="3">Uncharacterized protein</fullName>
    </submittedName>
</protein>
<keyword evidence="2" id="KW-0812">Transmembrane</keyword>
<feature type="compositionally biased region" description="Polar residues" evidence="1">
    <location>
        <begin position="191"/>
        <end position="205"/>
    </location>
</feature>
<dbReference type="Proteomes" id="UP000053240">
    <property type="component" value="Unassembled WGS sequence"/>
</dbReference>
<evidence type="ECO:0000256" key="2">
    <source>
        <dbReference type="SAM" id="Phobius"/>
    </source>
</evidence>
<proteinExistence type="predicted"/>
<dbReference type="EMBL" id="KQ460328">
    <property type="protein sequence ID" value="KPJ15648.1"/>
    <property type="molecule type" value="Genomic_DNA"/>
</dbReference>
<evidence type="ECO:0000256" key="1">
    <source>
        <dbReference type="SAM" id="MobiDB-lite"/>
    </source>
</evidence>
<accession>A0A0N1IGY7</accession>
<gene>
    <name evidence="3" type="ORF">RR48_03779</name>
</gene>
<keyword evidence="2" id="KW-1133">Transmembrane helix</keyword>
<dbReference type="InParanoid" id="A0A0N1IGY7"/>
<name>A0A0N1IGY7_PAPMA</name>
<evidence type="ECO:0000313" key="4">
    <source>
        <dbReference type="Proteomes" id="UP000053240"/>
    </source>
</evidence>
<feature type="transmembrane region" description="Helical" evidence="2">
    <location>
        <begin position="72"/>
        <end position="95"/>
    </location>
</feature>
<reference evidence="3 4" key="1">
    <citation type="journal article" date="2015" name="Nat. Commun.">
        <title>Outbred genome sequencing and CRISPR/Cas9 gene editing in butterflies.</title>
        <authorList>
            <person name="Li X."/>
            <person name="Fan D."/>
            <person name="Zhang W."/>
            <person name="Liu G."/>
            <person name="Zhang L."/>
            <person name="Zhao L."/>
            <person name="Fang X."/>
            <person name="Chen L."/>
            <person name="Dong Y."/>
            <person name="Chen Y."/>
            <person name="Ding Y."/>
            <person name="Zhao R."/>
            <person name="Feng M."/>
            <person name="Zhu Y."/>
            <person name="Feng Y."/>
            <person name="Jiang X."/>
            <person name="Zhu D."/>
            <person name="Xiang H."/>
            <person name="Feng X."/>
            <person name="Li S."/>
            <person name="Wang J."/>
            <person name="Zhang G."/>
            <person name="Kronforst M.R."/>
            <person name="Wang W."/>
        </authorList>
    </citation>
    <scope>NUCLEOTIDE SEQUENCE [LARGE SCALE GENOMIC DNA]</scope>
    <source>
        <strain evidence="3">Ya'a_city_454_Pm</strain>
        <tissue evidence="3">Whole body</tissue>
    </source>
</reference>
<dbReference type="KEGG" id="pmac:106710148"/>
<evidence type="ECO:0000313" key="3">
    <source>
        <dbReference type="EMBL" id="KPJ15648.1"/>
    </source>
</evidence>